<dbReference type="RefSeq" id="WP_203655412.1">
    <property type="nucleotide sequence ID" value="NZ_BAAAZM010000002.1"/>
</dbReference>
<feature type="compositionally biased region" description="Low complexity" evidence="1">
    <location>
        <begin position="186"/>
        <end position="198"/>
    </location>
</feature>
<accession>A0A8J3J4V5</accession>
<comment type="caution">
    <text evidence="2">The sequence shown here is derived from an EMBL/GenBank/DDBJ whole genome shotgun (WGS) entry which is preliminary data.</text>
</comment>
<name>A0A8J3J4V5_9ACTN</name>
<keyword evidence="3" id="KW-1185">Reference proteome</keyword>
<evidence type="ECO:0000256" key="1">
    <source>
        <dbReference type="SAM" id="MobiDB-lite"/>
    </source>
</evidence>
<reference evidence="2" key="1">
    <citation type="submission" date="2021-01" db="EMBL/GenBank/DDBJ databases">
        <title>Whole genome shotgun sequence of Actinocatenispora rupis NBRC 107355.</title>
        <authorList>
            <person name="Komaki H."/>
            <person name="Tamura T."/>
        </authorList>
    </citation>
    <scope>NUCLEOTIDE SEQUENCE</scope>
    <source>
        <strain evidence="2">NBRC 107355</strain>
    </source>
</reference>
<feature type="region of interest" description="Disordered" evidence="1">
    <location>
        <begin position="178"/>
        <end position="199"/>
    </location>
</feature>
<evidence type="ECO:0000313" key="2">
    <source>
        <dbReference type="EMBL" id="GID10209.1"/>
    </source>
</evidence>
<sequence>MQSQHMYLGQYVRLSPATDAWKEGHRTGTITAIGRRYAHVRLSGTDRTQRIAPYLIQDYARPLPAFRRPDRPRCDCGCPVHHGGTNNLTTDGCGCAMSCASLPMLIQSPEVSSVGMLDDRGVLLTAIVTQGSIQWDTVCEVQCAPHADAAAAAVQDGLAAIYAVVAAAVAYDNAGGTPDRPVLEGPPASASPAPEATTPLPPVVPATLHPLAETARRVATVLLDLDRAWDNATRDDPRLDERLCDGYPFGASLDEVCANAEEWAWRLGELDRAQRRAGERSDPQQP</sequence>
<dbReference type="Proteomes" id="UP000612808">
    <property type="component" value="Unassembled WGS sequence"/>
</dbReference>
<dbReference type="AlphaFoldDB" id="A0A8J3J4V5"/>
<dbReference type="EMBL" id="BOMB01000006">
    <property type="protein sequence ID" value="GID10209.1"/>
    <property type="molecule type" value="Genomic_DNA"/>
</dbReference>
<evidence type="ECO:0000313" key="3">
    <source>
        <dbReference type="Proteomes" id="UP000612808"/>
    </source>
</evidence>
<gene>
    <name evidence="2" type="ORF">Aru02nite_10980</name>
</gene>
<organism evidence="2 3">
    <name type="scientific">Actinocatenispora rupis</name>
    <dbReference type="NCBI Taxonomy" id="519421"/>
    <lineage>
        <taxon>Bacteria</taxon>
        <taxon>Bacillati</taxon>
        <taxon>Actinomycetota</taxon>
        <taxon>Actinomycetes</taxon>
        <taxon>Micromonosporales</taxon>
        <taxon>Micromonosporaceae</taxon>
        <taxon>Actinocatenispora</taxon>
    </lineage>
</organism>
<protein>
    <submittedName>
        <fullName evidence="2">Uncharacterized protein</fullName>
    </submittedName>
</protein>
<proteinExistence type="predicted"/>